<dbReference type="GO" id="GO:0004222">
    <property type="term" value="F:metalloendopeptidase activity"/>
    <property type="evidence" value="ECO:0007669"/>
    <property type="project" value="InterPro"/>
</dbReference>
<dbReference type="Gene3D" id="1.20.58.760">
    <property type="entry name" value="Peptidase M41"/>
    <property type="match status" value="1"/>
</dbReference>
<dbReference type="Gene3D" id="3.40.50.300">
    <property type="entry name" value="P-loop containing nucleotide triphosphate hydrolases"/>
    <property type="match status" value="1"/>
</dbReference>
<accession>A0A0N5BT93</accession>
<dbReference type="InterPro" id="IPR003960">
    <property type="entry name" value="ATPase_AAA_CS"/>
</dbReference>
<organism evidence="11 12">
    <name type="scientific">Strongyloides papillosus</name>
    <name type="common">Intestinal threadworm</name>
    <dbReference type="NCBI Taxonomy" id="174720"/>
    <lineage>
        <taxon>Eukaryota</taxon>
        <taxon>Metazoa</taxon>
        <taxon>Ecdysozoa</taxon>
        <taxon>Nematoda</taxon>
        <taxon>Chromadorea</taxon>
        <taxon>Rhabditida</taxon>
        <taxon>Tylenchina</taxon>
        <taxon>Panagrolaimomorpha</taxon>
        <taxon>Strongyloidoidea</taxon>
        <taxon>Strongyloididae</taxon>
        <taxon>Strongyloides</taxon>
    </lineage>
</organism>
<comment type="cofactor">
    <cofactor evidence="1">
        <name>Zn(2+)</name>
        <dbReference type="ChEBI" id="CHEBI:29105"/>
    </cofactor>
</comment>
<evidence type="ECO:0000256" key="3">
    <source>
        <dbReference type="ARBA" id="ARBA00010550"/>
    </source>
</evidence>
<dbReference type="InterPro" id="IPR037219">
    <property type="entry name" value="Peptidase_M41-like"/>
</dbReference>
<dbReference type="Gene3D" id="1.10.8.60">
    <property type="match status" value="1"/>
</dbReference>
<keyword evidence="4" id="KW-0645">Protease</keyword>
<keyword evidence="8" id="KW-0482">Metalloprotease</keyword>
<dbReference type="Proteomes" id="UP000046392">
    <property type="component" value="Unplaced"/>
</dbReference>
<dbReference type="PANTHER" id="PTHR23076">
    <property type="entry name" value="METALLOPROTEASE M41 FTSH"/>
    <property type="match status" value="1"/>
</dbReference>
<dbReference type="Pfam" id="PF01434">
    <property type="entry name" value="Peptidase_M41"/>
    <property type="match status" value="1"/>
</dbReference>
<evidence type="ECO:0000313" key="11">
    <source>
        <dbReference type="Proteomes" id="UP000046392"/>
    </source>
</evidence>
<evidence type="ECO:0000256" key="9">
    <source>
        <dbReference type="RuleBase" id="RU003651"/>
    </source>
</evidence>
<dbReference type="GO" id="GO:0016887">
    <property type="term" value="F:ATP hydrolysis activity"/>
    <property type="evidence" value="ECO:0007669"/>
    <property type="project" value="InterPro"/>
</dbReference>
<dbReference type="STRING" id="174720.A0A0N5BT93"/>
<comment type="similarity">
    <text evidence="3">In the N-terminal section; belongs to the AAA ATPase family.</text>
</comment>
<keyword evidence="5" id="KW-0479">Metal-binding</keyword>
<protein>
    <submittedName>
        <fullName evidence="12">AAA domain-containing protein</fullName>
    </submittedName>
</protein>
<evidence type="ECO:0000256" key="2">
    <source>
        <dbReference type="ARBA" id="ARBA00010044"/>
    </source>
</evidence>
<dbReference type="GO" id="GO:0005743">
    <property type="term" value="C:mitochondrial inner membrane"/>
    <property type="evidence" value="ECO:0007669"/>
    <property type="project" value="TreeGrafter"/>
</dbReference>
<comment type="similarity">
    <text evidence="2">In the C-terminal section; belongs to the peptidase M41 family.</text>
</comment>
<evidence type="ECO:0000256" key="1">
    <source>
        <dbReference type="ARBA" id="ARBA00001947"/>
    </source>
</evidence>
<name>A0A0N5BT93_STREA</name>
<dbReference type="WBParaSite" id="SPAL_0000908000.1">
    <property type="protein sequence ID" value="SPAL_0000908000.1"/>
    <property type="gene ID" value="SPAL_0000908000"/>
</dbReference>
<dbReference type="InterPro" id="IPR041569">
    <property type="entry name" value="AAA_lid_3"/>
</dbReference>
<keyword evidence="6" id="KW-0378">Hydrolase</keyword>
<dbReference type="InterPro" id="IPR003959">
    <property type="entry name" value="ATPase_AAA_core"/>
</dbReference>
<evidence type="ECO:0000256" key="7">
    <source>
        <dbReference type="ARBA" id="ARBA00022833"/>
    </source>
</evidence>
<evidence type="ECO:0000313" key="12">
    <source>
        <dbReference type="WBParaSite" id="SPAL_0000908000.1"/>
    </source>
</evidence>
<evidence type="ECO:0000256" key="6">
    <source>
        <dbReference type="ARBA" id="ARBA00022801"/>
    </source>
</evidence>
<reference evidence="12" key="1">
    <citation type="submission" date="2017-02" db="UniProtKB">
        <authorList>
            <consortium name="WormBaseParasite"/>
        </authorList>
    </citation>
    <scope>IDENTIFICATION</scope>
</reference>
<dbReference type="Pfam" id="PF17862">
    <property type="entry name" value="AAA_lid_3"/>
    <property type="match status" value="1"/>
</dbReference>
<dbReference type="SUPFAM" id="SSF140990">
    <property type="entry name" value="FtsH protease domain-like"/>
    <property type="match status" value="1"/>
</dbReference>
<feature type="domain" description="AAA+ ATPase" evidence="10">
    <location>
        <begin position="20"/>
        <end position="157"/>
    </location>
</feature>
<dbReference type="AlphaFoldDB" id="A0A0N5BT93"/>
<comment type="similarity">
    <text evidence="9">Belongs to the AAA ATPase family.</text>
</comment>
<dbReference type="InterPro" id="IPR000642">
    <property type="entry name" value="Peptidase_M41"/>
</dbReference>
<dbReference type="GO" id="GO:0005524">
    <property type="term" value="F:ATP binding"/>
    <property type="evidence" value="ECO:0007669"/>
    <property type="project" value="UniProtKB-KW"/>
</dbReference>
<evidence type="ECO:0000256" key="5">
    <source>
        <dbReference type="ARBA" id="ARBA00022723"/>
    </source>
</evidence>
<sequence length="447" mass="49583">MEIVEHLRKPEKYIRLGGKLPKGLMLIGPTGTGKTFLARAIAGEANVPFFYKTGSEFNEASAGEGVEKIRELFRTAKRNAPCIIFIDEIDSICSKGVSKGLHPYANTTINQILKEMDGFDNSEGIIVIGATNRPEDLDKALIRPGRFDIHVNCSIPDLSGRMEIFKHYLDKVPHRNIDIDVLAKTTTGFSAADISNVVNQAALKAATEDCHYVLQKHLEDASDRVIMGPARIKGKLPDKESNRITAYHEAGHTLVALYTPYATPLHKVTIIPRQKSLGNTSFMSEKDKYHATKAEILARIDVLMGGRAAEELIFGKDLITTGASDDLEKATLLAYEFIMEFGTSGDITLRRYESDILNILQILNPYLLSPQAIEKTNIEIDKIMNQSYARAKSILTKKAVEHKRLAEALLEYGTLTAKEVQSVIEGKPLKKESTENLSGVEKKRKTQ</sequence>
<keyword evidence="9" id="KW-0067">ATP-binding</keyword>
<evidence type="ECO:0000256" key="4">
    <source>
        <dbReference type="ARBA" id="ARBA00022670"/>
    </source>
</evidence>
<dbReference type="SUPFAM" id="SSF52540">
    <property type="entry name" value="P-loop containing nucleoside triphosphate hydrolases"/>
    <property type="match status" value="1"/>
</dbReference>
<dbReference type="PROSITE" id="PS00674">
    <property type="entry name" value="AAA"/>
    <property type="match status" value="1"/>
</dbReference>
<keyword evidence="7" id="KW-0862">Zinc</keyword>
<evidence type="ECO:0000259" key="10">
    <source>
        <dbReference type="SMART" id="SM00382"/>
    </source>
</evidence>
<dbReference type="FunFam" id="1.10.8.60:FF:000001">
    <property type="entry name" value="ATP-dependent zinc metalloprotease FtsH"/>
    <property type="match status" value="1"/>
</dbReference>
<dbReference type="GO" id="GO:0004176">
    <property type="term" value="F:ATP-dependent peptidase activity"/>
    <property type="evidence" value="ECO:0007669"/>
    <property type="project" value="InterPro"/>
</dbReference>
<evidence type="ECO:0000256" key="8">
    <source>
        <dbReference type="ARBA" id="ARBA00023049"/>
    </source>
</evidence>
<proteinExistence type="inferred from homology"/>
<dbReference type="Pfam" id="PF00004">
    <property type="entry name" value="AAA"/>
    <property type="match status" value="1"/>
</dbReference>
<dbReference type="GO" id="GO:0006515">
    <property type="term" value="P:protein quality control for misfolded or incompletely synthesized proteins"/>
    <property type="evidence" value="ECO:0007669"/>
    <property type="project" value="TreeGrafter"/>
</dbReference>
<dbReference type="PANTHER" id="PTHR23076:SF97">
    <property type="entry name" value="ATP-DEPENDENT ZINC METALLOPROTEASE YME1L1"/>
    <property type="match status" value="1"/>
</dbReference>
<dbReference type="InterPro" id="IPR003593">
    <property type="entry name" value="AAA+_ATPase"/>
</dbReference>
<dbReference type="SMART" id="SM00382">
    <property type="entry name" value="AAA"/>
    <property type="match status" value="1"/>
</dbReference>
<keyword evidence="11" id="KW-1185">Reference proteome</keyword>
<dbReference type="GO" id="GO:0046872">
    <property type="term" value="F:metal ion binding"/>
    <property type="evidence" value="ECO:0007669"/>
    <property type="project" value="UniProtKB-KW"/>
</dbReference>
<dbReference type="FunFam" id="3.40.50.300:FF:002568">
    <property type="entry name" value="Cell division protein (FtsH)"/>
    <property type="match status" value="1"/>
</dbReference>
<dbReference type="InterPro" id="IPR027417">
    <property type="entry name" value="P-loop_NTPase"/>
</dbReference>
<dbReference type="GO" id="GO:0007005">
    <property type="term" value="P:mitochondrion organization"/>
    <property type="evidence" value="ECO:0007669"/>
    <property type="project" value="TreeGrafter"/>
</dbReference>
<keyword evidence="9" id="KW-0547">Nucleotide-binding</keyword>